<keyword evidence="2" id="KW-0521">NADP</keyword>
<dbReference type="InterPro" id="IPR002347">
    <property type="entry name" value="SDR_fam"/>
</dbReference>
<evidence type="ECO:0000313" key="4">
    <source>
        <dbReference type="EMBL" id="TVY43654.1"/>
    </source>
</evidence>
<protein>
    <submittedName>
        <fullName evidence="4">Short-chain dehydrogenase/reductase</fullName>
    </submittedName>
</protein>
<gene>
    <name evidence="4" type="primary">SAT3_1</name>
    <name evidence="4" type="ORF">LSUB1_G001001</name>
</gene>
<dbReference type="Pfam" id="PF13561">
    <property type="entry name" value="adh_short_C2"/>
    <property type="match status" value="1"/>
</dbReference>
<sequence length="293" mass="30420">MSELQAANLFSVKGMYFLITGGIGEMMAHALDVNGAAKVFILGRREASLQRVAAAAKNGSLIPIVCDVTRKDSLAAAAATISSQVPYLNAVIANSGAAGPMDAYSGNFTGTPSLSDLQKHLWSTTQEDVNATFGLNIAGSYYTFLAFLPLLEKGNTHPQSVSAAGYVTSHFITTGSIAGFSRANMIGYPYGASKAALNHLTKTLATEFAPYGIRANTIVPGFFVSEATEGMTGGAPVEIPGNLPKEVNPSLRAGNKEDMAGAILYLTSRAGGFTNGSVHLIDGGGLSIRPGTY</sequence>
<dbReference type="OrthoDB" id="2898618at2759"/>
<organism evidence="4 5">
    <name type="scientific">Lachnellula subtilissima</name>
    <dbReference type="NCBI Taxonomy" id="602034"/>
    <lineage>
        <taxon>Eukaryota</taxon>
        <taxon>Fungi</taxon>
        <taxon>Dikarya</taxon>
        <taxon>Ascomycota</taxon>
        <taxon>Pezizomycotina</taxon>
        <taxon>Leotiomycetes</taxon>
        <taxon>Helotiales</taxon>
        <taxon>Lachnaceae</taxon>
        <taxon>Lachnellula</taxon>
    </lineage>
</organism>
<dbReference type="PANTHER" id="PTHR43618">
    <property type="entry name" value="7-ALPHA-HYDROXYSTEROID DEHYDROGENASE"/>
    <property type="match status" value="1"/>
</dbReference>
<dbReference type="PROSITE" id="PS00061">
    <property type="entry name" value="ADH_SHORT"/>
    <property type="match status" value="1"/>
</dbReference>
<dbReference type="Gene3D" id="3.40.50.720">
    <property type="entry name" value="NAD(P)-binding Rossmann-like Domain"/>
    <property type="match status" value="1"/>
</dbReference>
<proteinExistence type="inferred from homology"/>
<evidence type="ECO:0000256" key="2">
    <source>
        <dbReference type="ARBA" id="ARBA00022857"/>
    </source>
</evidence>
<dbReference type="InterPro" id="IPR036291">
    <property type="entry name" value="NAD(P)-bd_dom_sf"/>
</dbReference>
<evidence type="ECO:0000256" key="3">
    <source>
        <dbReference type="ARBA" id="ARBA00023002"/>
    </source>
</evidence>
<dbReference type="GO" id="GO:0016491">
    <property type="term" value="F:oxidoreductase activity"/>
    <property type="evidence" value="ECO:0007669"/>
    <property type="project" value="UniProtKB-KW"/>
</dbReference>
<dbReference type="PRINTS" id="PR00081">
    <property type="entry name" value="GDHRDH"/>
</dbReference>
<comment type="caution">
    <text evidence="4">The sequence shown here is derived from an EMBL/GenBank/DDBJ whole genome shotgun (WGS) entry which is preliminary data.</text>
</comment>
<accession>A0A8H8RZB8</accession>
<dbReference type="InterPro" id="IPR052178">
    <property type="entry name" value="Sec_Metab_Biosynth_SDR"/>
</dbReference>
<dbReference type="PANTHER" id="PTHR43618:SF18">
    <property type="entry name" value="SHORT CHAIN DEHYDROGENASE_REDUCTASE FAMILY (AFU_ORTHOLOGUE AFUA_5G12480)"/>
    <property type="match status" value="1"/>
</dbReference>
<dbReference type="CDD" id="cd05233">
    <property type="entry name" value="SDR_c"/>
    <property type="match status" value="1"/>
</dbReference>
<dbReference type="Proteomes" id="UP000462212">
    <property type="component" value="Unassembled WGS sequence"/>
</dbReference>
<comment type="similarity">
    <text evidence="1">Belongs to the short-chain dehydrogenases/reductases (SDR) family.</text>
</comment>
<evidence type="ECO:0000256" key="1">
    <source>
        <dbReference type="ARBA" id="ARBA00006484"/>
    </source>
</evidence>
<name>A0A8H8RZB8_9HELO</name>
<keyword evidence="5" id="KW-1185">Reference proteome</keyword>
<dbReference type="AlphaFoldDB" id="A0A8H8RZB8"/>
<keyword evidence="3" id="KW-0560">Oxidoreductase</keyword>
<dbReference type="EMBL" id="QGMJ01000060">
    <property type="protein sequence ID" value="TVY43654.1"/>
    <property type="molecule type" value="Genomic_DNA"/>
</dbReference>
<evidence type="ECO:0000313" key="5">
    <source>
        <dbReference type="Proteomes" id="UP000462212"/>
    </source>
</evidence>
<dbReference type="SUPFAM" id="SSF51735">
    <property type="entry name" value="NAD(P)-binding Rossmann-fold domains"/>
    <property type="match status" value="1"/>
</dbReference>
<reference evidence="4 5" key="1">
    <citation type="submission" date="2018-05" db="EMBL/GenBank/DDBJ databases">
        <title>Genome sequencing and assembly of the regulated plant pathogen Lachnellula willkommii and related sister species for the development of diagnostic species identification markers.</title>
        <authorList>
            <person name="Giroux E."/>
            <person name="Bilodeau G."/>
        </authorList>
    </citation>
    <scope>NUCLEOTIDE SEQUENCE [LARGE SCALE GENOMIC DNA]</scope>
    <source>
        <strain evidence="4 5">CBS 197.66</strain>
    </source>
</reference>
<dbReference type="InterPro" id="IPR020904">
    <property type="entry name" value="Sc_DH/Rdtase_CS"/>
</dbReference>